<evidence type="ECO:0000313" key="3">
    <source>
        <dbReference type="EMBL" id="OGF74421.1"/>
    </source>
</evidence>
<comment type="caution">
    <text evidence="3">The sequence shown here is derived from an EMBL/GenBank/DDBJ whole genome shotgun (WGS) entry which is preliminary data.</text>
</comment>
<reference evidence="3 4" key="1">
    <citation type="journal article" date="2016" name="Nat. Commun.">
        <title>Thousands of microbial genomes shed light on interconnected biogeochemical processes in an aquifer system.</title>
        <authorList>
            <person name="Anantharaman K."/>
            <person name="Brown C.T."/>
            <person name="Hug L.A."/>
            <person name="Sharon I."/>
            <person name="Castelle C.J."/>
            <person name="Probst A.J."/>
            <person name="Thomas B.C."/>
            <person name="Singh A."/>
            <person name="Wilkins M.J."/>
            <person name="Karaoz U."/>
            <person name="Brodie E.L."/>
            <person name="Williams K.H."/>
            <person name="Hubbard S.S."/>
            <person name="Banfield J.F."/>
        </authorList>
    </citation>
    <scope>NUCLEOTIDE SEQUENCE [LARGE SCALE GENOMIC DNA]</scope>
</reference>
<accession>A0A1F5WGK8</accession>
<evidence type="ECO:0000256" key="1">
    <source>
        <dbReference type="SAM" id="MobiDB-lite"/>
    </source>
</evidence>
<dbReference type="STRING" id="1798338.A3J56_00710"/>
<dbReference type="EMBL" id="MFHQ01000022">
    <property type="protein sequence ID" value="OGF74421.1"/>
    <property type="molecule type" value="Genomic_DNA"/>
</dbReference>
<feature type="region of interest" description="Disordered" evidence="1">
    <location>
        <begin position="22"/>
        <end position="43"/>
    </location>
</feature>
<gene>
    <name evidence="3" type="ORF">A3J56_00710</name>
</gene>
<name>A0A1F5WGK8_9BACT</name>
<evidence type="ECO:0000313" key="4">
    <source>
        <dbReference type="Proteomes" id="UP000178406"/>
    </source>
</evidence>
<sequence>MAKLDDLRKRIFKPGEMFEERMHEPGLVPPPKETQQGWWKSESPAGNSQLRSWLPWIIGGGVAVILGIVLIWVLIAPSTFFDTKSVDIVILGQSEVQSGDRIVWTVEVVNKNKVALESAVIVFNYPEGARSVGVAESQTLTRERRELGMVSAGQYVRETFDAHVFGGQQQKRKTSALIEFRPAGASATFAKTAELPFTIVRSPVSVSIDVPSDVRAGQRLSIVVRYASQADYTVSDVGVALALPAEFIFDSADPRELKKESKQDGIVVVWRLGDVLPAESGSLRAEGILGGKELDPKNFRATIGILDPKSNDVEESYDDVTVATTLRPQFLEVRMESNDVIQPGGEATVRVFWRNNLPVEVLNPILEIIGEGDALELSSLRPSAGSFRENAMIWQASSYPSFQLVSPGESGVVEFKFRTKSNLARDSKGPRPTANFTATMRPTGDIAGFEGVDIRGTDALEVKVTTRFTFAARGVYFQSTIPNNGPLPPTVGSETTYTIVWSFANMSNDVDGAVVRSSLPPYVKFKNVINPEGADITFEESSGFVAWRVGKVPAGTGFVRPAMQAAFQLGLTPLPIHIGGEPALLRGSTASGRDTFTGQEFRLTSPEITTFLRDDPNITAQQRTVIPTP</sequence>
<dbReference type="AlphaFoldDB" id="A0A1F5WGK8"/>
<protein>
    <recommendedName>
        <fullName evidence="5">DUF11 domain-containing protein</fullName>
    </recommendedName>
</protein>
<keyword evidence="2" id="KW-1133">Transmembrane helix</keyword>
<evidence type="ECO:0000256" key="2">
    <source>
        <dbReference type="SAM" id="Phobius"/>
    </source>
</evidence>
<feature type="transmembrane region" description="Helical" evidence="2">
    <location>
        <begin position="53"/>
        <end position="75"/>
    </location>
</feature>
<proteinExistence type="predicted"/>
<evidence type="ECO:0008006" key="5">
    <source>
        <dbReference type="Google" id="ProtNLM"/>
    </source>
</evidence>
<dbReference type="Proteomes" id="UP000178406">
    <property type="component" value="Unassembled WGS sequence"/>
</dbReference>
<keyword evidence="2" id="KW-0472">Membrane</keyword>
<keyword evidence="2" id="KW-0812">Transmembrane</keyword>
<organism evidence="3 4">
    <name type="scientific">Candidatus Giovannonibacteria bacterium RIFCSPHIGHO2_02_FULL_46_20</name>
    <dbReference type="NCBI Taxonomy" id="1798338"/>
    <lineage>
        <taxon>Bacteria</taxon>
        <taxon>Candidatus Giovannoniibacteriota</taxon>
    </lineage>
</organism>
<feature type="compositionally biased region" description="Polar residues" evidence="1">
    <location>
        <begin position="33"/>
        <end position="43"/>
    </location>
</feature>